<dbReference type="Gene3D" id="3.30.420.10">
    <property type="entry name" value="Ribonuclease H-like superfamily/Ribonuclease H"/>
    <property type="match status" value="1"/>
</dbReference>
<dbReference type="Pfam" id="PF00078">
    <property type="entry name" value="RVT_1"/>
    <property type="match status" value="1"/>
</dbReference>
<reference evidence="4" key="2">
    <citation type="journal article" date="2024" name="Plant">
        <title>Genomic evolution and insights into agronomic trait innovations of Sesamum species.</title>
        <authorList>
            <person name="Miao H."/>
            <person name="Wang L."/>
            <person name="Qu L."/>
            <person name="Liu H."/>
            <person name="Sun Y."/>
            <person name="Le M."/>
            <person name="Wang Q."/>
            <person name="Wei S."/>
            <person name="Zheng Y."/>
            <person name="Lin W."/>
            <person name="Duan Y."/>
            <person name="Cao H."/>
            <person name="Xiong S."/>
            <person name="Wang X."/>
            <person name="Wei L."/>
            <person name="Li C."/>
            <person name="Ma Q."/>
            <person name="Ju M."/>
            <person name="Zhao R."/>
            <person name="Li G."/>
            <person name="Mu C."/>
            <person name="Tian Q."/>
            <person name="Mei H."/>
            <person name="Zhang T."/>
            <person name="Gao T."/>
            <person name="Zhang H."/>
        </authorList>
    </citation>
    <scope>NUCLEOTIDE SEQUENCE</scope>
    <source>
        <strain evidence="4">KEN1</strain>
    </source>
</reference>
<dbReference type="EMBL" id="JACGWN010000006">
    <property type="protein sequence ID" value="KAL0448155.1"/>
    <property type="molecule type" value="Genomic_DNA"/>
</dbReference>
<dbReference type="GO" id="GO:0003676">
    <property type="term" value="F:nucleic acid binding"/>
    <property type="evidence" value="ECO:0007669"/>
    <property type="project" value="InterPro"/>
</dbReference>
<dbReference type="CDD" id="cd01650">
    <property type="entry name" value="RT_nLTR_like"/>
    <property type="match status" value="1"/>
</dbReference>
<comment type="caution">
    <text evidence="4">The sequence shown here is derived from an EMBL/GenBank/DDBJ whole genome shotgun (WGS) entry which is preliminary data.</text>
</comment>
<dbReference type="InterPro" id="IPR044730">
    <property type="entry name" value="RNase_H-like_dom_plant"/>
</dbReference>
<dbReference type="PANTHER" id="PTHR46890">
    <property type="entry name" value="NON-LTR RETROLELEMENT REVERSE TRANSCRIPTASE-LIKE PROTEIN-RELATED"/>
    <property type="match status" value="1"/>
</dbReference>
<feature type="domain" description="Reverse transcriptase" evidence="1">
    <location>
        <begin position="81"/>
        <end position="239"/>
    </location>
</feature>
<dbReference type="InterPro" id="IPR012337">
    <property type="entry name" value="RNaseH-like_sf"/>
</dbReference>
<name>A0AAW2X7I9_9LAMI</name>
<evidence type="ECO:0000313" key="4">
    <source>
        <dbReference type="EMBL" id="KAL0448155.1"/>
    </source>
</evidence>
<organism evidence="4">
    <name type="scientific">Sesamum latifolium</name>
    <dbReference type="NCBI Taxonomy" id="2727402"/>
    <lineage>
        <taxon>Eukaryota</taxon>
        <taxon>Viridiplantae</taxon>
        <taxon>Streptophyta</taxon>
        <taxon>Embryophyta</taxon>
        <taxon>Tracheophyta</taxon>
        <taxon>Spermatophyta</taxon>
        <taxon>Magnoliopsida</taxon>
        <taxon>eudicotyledons</taxon>
        <taxon>Gunneridae</taxon>
        <taxon>Pentapetalae</taxon>
        <taxon>asterids</taxon>
        <taxon>lamiids</taxon>
        <taxon>Lamiales</taxon>
        <taxon>Pedaliaceae</taxon>
        <taxon>Sesamum</taxon>
    </lineage>
</organism>
<dbReference type="Pfam" id="PF13966">
    <property type="entry name" value="zf-RVT"/>
    <property type="match status" value="1"/>
</dbReference>
<proteinExistence type="predicted"/>
<accession>A0AAW2X7I9</accession>
<dbReference type="AlphaFoldDB" id="A0AAW2X7I9"/>
<feature type="domain" description="Reverse transcriptase zinc-binding" evidence="3">
    <location>
        <begin position="288"/>
        <end position="366"/>
    </location>
</feature>
<protein>
    <submittedName>
        <fullName evidence="4">Mitochondrial protein</fullName>
    </submittedName>
</protein>
<dbReference type="InterPro" id="IPR026960">
    <property type="entry name" value="RVT-Znf"/>
</dbReference>
<dbReference type="SUPFAM" id="SSF53098">
    <property type="entry name" value="Ribonuclease H-like"/>
    <property type="match status" value="1"/>
</dbReference>
<dbReference type="InterPro" id="IPR002156">
    <property type="entry name" value="RNaseH_domain"/>
</dbReference>
<dbReference type="GO" id="GO:0004523">
    <property type="term" value="F:RNA-DNA hybrid ribonuclease activity"/>
    <property type="evidence" value="ECO:0007669"/>
    <property type="project" value="InterPro"/>
</dbReference>
<dbReference type="InterPro" id="IPR052343">
    <property type="entry name" value="Retrotransposon-Effector_Assoc"/>
</dbReference>
<evidence type="ECO:0000259" key="2">
    <source>
        <dbReference type="Pfam" id="PF13456"/>
    </source>
</evidence>
<reference evidence="4" key="1">
    <citation type="submission" date="2020-06" db="EMBL/GenBank/DDBJ databases">
        <authorList>
            <person name="Li T."/>
            <person name="Hu X."/>
            <person name="Zhang T."/>
            <person name="Song X."/>
            <person name="Zhang H."/>
            <person name="Dai N."/>
            <person name="Sheng W."/>
            <person name="Hou X."/>
            <person name="Wei L."/>
        </authorList>
    </citation>
    <scope>NUCLEOTIDE SEQUENCE</scope>
    <source>
        <strain evidence="4">KEN1</strain>
        <tissue evidence="4">Leaf</tissue>
    </source>
</reference>
<feature type="domain" description="RNase H type-1" evidence="2">
    <location>
        <begin position="377"/>
        <end position="499"/>
    </location>
</feature>
<dbReference type="InterPro" id="IPR036397">
    <property type="entry name" value="RNaseH_sf"/>
</dbReference>
<sequence length="525" mass="59687">MNQDLLKPYTAEEVHQAVFQMAPFKFSGPNGTSHLYQFYWHTLKLDVIHFVLHFLNNIDFDKSINKIHIILIPKCQNPTNLSQFQPTSLCNVIYKITSKTIANRLKSVLDIIISPHQSAFVSGRLITDNVLLAFEINHFLRTRYGGKNGTLPSNWILARRMTKVEWCFLERMLVKLGFDPRFVSLVMSCAHSVSYSFMLNGRAFGSLIPTRGLRQGDPLSPYLFLICTEAFSPLLQHEFDGRNYWSDILDSLRLWDDPEKEFLHISGIEYGRGYKDGARGTYHKQTESPYSSSSPNPVHRSVYNAIWYAKVPPKIRLFAWKLAIDALPTDQNLSKCMHQTHFPCSFYGDPNESIIHTFFLCHYARQQQSPQEIPDGNFDGASFREGPDIGLGIVARNHGGCVVAWKFVKLPRKTEAEHTEALAARMAAELAKSLGWSRLILEGDCLNLIRKLNSPGPDLSSIGPITFNIKSSLAHCDTVIFPHTHRENNRLAHKLAKFAHGQMWGLSDFSFADAQLFHLCDDDID</sequence>
<dbReference type="CDD" id="cd06222">
    <property type="entry name" value="RNase_H_like"/>
    <property type="match status" value="1"/>
</dbReference>
<dbReference type="PANTHER" id="PTHR46890:SF48">
    <property type="entry name" value="RNA-DIRECTED DNA POLYMERASE"/>
    <property type="match status" value="1"/>
</dbReference>
<dbReference type="InterPro" id="IPR000477">
    <property type="entry name" value="RT_dom"/>
</dbReference>
<evidence type="ECO:0000259" key="1">
    <source>
        <dbReference type="Pfam" id="PF00078"/>
    </source>
</evidence>
<evidence type="ECO:0000259" key="3">
    <source>
        <dbReference type="Pfam" id="PF13966"/>
    </source>
</evidence>
<gene>
    <name evidence="4" type="ORF">Slati_1943400</name>
</gene>
<dbReference type="Pfam" id="PF13456">
    <property type="entry name" value="RVT_3"/>
    <property type="match status" value="1"/>
</dbReference>